<accession>A0AAD6ZFD3</accession>
<organism evidence="2 3">
    <name type="scientific">Mycena albidolilacea</name>
    <dbReference type="NCBI Taxonomy" id="1033008"/>
    <lineage>
        <taxon>Eukaryota</taxon>
        <taxon>Fungi</taxon>
        <taxon>Dikarya</taxon>
        <taxon>Basidiomycota</taxon>
        <taxon>Agaricomycotina</taxon>
        <taxon>Agaricomycetes</taxon>
        <taxon>Agaricomycetidae</taxon>
        <taxon>Agaricales</taxon>
        <taxon>Marasmiineae</taxon>
        <taxon>Mycenaceae</taxon>
        <taxon>Mycena</taxon>
    </lineage>
</organism>
<proteinExistence type="predicted"/>
<evidence type="ECO:0000313" key="2">
    <source>
        <dbReference type="EMBL" id="KAJ7318933.1"/>
    </source>
</evidence>
<keyword evidence="3" id="KW-1185">Reference proteome</keyword>
<feature type="compositionally biased region" description="Polar residues" evidence="1">
    <location>
        <begin position="285"/>
        <end position="299"/>
    </location>
</feature>
<feature type="compositionally biased region" description="Low complexity" evidence="1">
    <location>
        <begin position="251"/>
        <end position="271"/>
    </location>
</feature>
<dbReference type="AlphaFoldDB" id="A0AAD6ZFD3"/>
<evidence type="ECO:0000256" key="1">
    <source>
        <dbReference type="SAM" id="MobiDB-lite"/>
    </source>
</evidence>
<protein>
    <submittedName>
        <fullName evidence="2">Uncharacterized protein</fullName>
    </submittedName>
</protein>
<comment type="caution">
    <text evidence="2">The sequence shown here is derived from an EMBL/GenBank/DDBJ whole genome shotgun (WGS) entry which is preliminary data.</text>
</comment>
<evidence type="ECO:0000313" key="3">
    <source>
        <dbReference type="Proteomes" id="UP001218218"/>
    </source>
</evidence>
<feature type="region of interest" description="Disordered" evidence="1">
    <location>
        <begin position="248"/>
        <end position="299"/>
    </location>
</feature>
<reference evidence="2" key="1">
    <citation type="submission" date="2023-03" db="EMBL/GenBank/DDBJ databases">
        <title>Massive genome expansion in bonnet fungi (Mycena s.s.) driven by repeated elements and novel gene families across ecological guilds.</title>
        <authorList>
            <consortium name="Lawrence Berkeley National Laboratory"/>
            <person name="Harder C.B."/>
            <person name="Miyauchi S."/>
            <person name="Viragh M."/>
            <person name="Kuo A."/>
            <person name="Thoen E."/>
            <person name="Andreopoulos B."/>
            <person name="Lu D."/>
            <person name="Skrede I."/>
            <person name="Drula E."/>
            <person name="Henrissat B."/>
            <person name="Morin E."/>
            <person name="Kohler A."/>
            <person name="Barry K."/>
            <person name="LaButti K."/>
            <person name="Morin E."/>
            <person name="Salamov A."/>
            <person name="Lipzen A."/>
            <person name="Mereny Z."/>
            <person name="Hegedus B."/>
            <person name="Baldrian P."/>
            <person name="Stursova M."/>
            <person name="Weitz H."/>
            <person name="Taylor A."/>
            <person name="Grigoriev I.V."/>
            <person name="Nagy L.G."/>
            <person name="Martin F."/>
            <person name="Kauserud H."/>
        </authorList>
    </citation>
    <scope>NUCLEOTIDE SEQUENCE</scope>
    <source>
        <strain evidence="2">CBHHK002</strain>
    </source>
</reference>
<dbReference type="EMBL" id="JARIHO010000055">
    <property type="protein sequence ID" value="KAJ7318933.1"/>
    <property type="molecule type" value="Genomic_DNA"/>
</dbReference>
<sequence length="299" mass="32052">MRRNAAGLAVHTLPSLYIVLPGRTRRLRRSIRRMTVSAQYAQHTDVHGRPFAAARRTRPRRTLAARPPLSSRSCNLTIALTDGILDGAHRGRNETVRELPSHPSTFRPAHHPRLLVTETSPHSGIPTSQLEAVSGAHCRIADGDIPIYSGSAFPPSSTALGSIWIRTIADSSPLAFSPVSTHVPSPTAPLQSKPLRSPPRGMSAIPSMHVARFTRPHDAIRTNPFAPSTPLHAIIYSRCRRLERAGALGHTPPTALPAAPRARPPLTRSASLGVSGGATAHASLPHSSTQQTPGRTGPR</sequence>
<gene>
    <name evidence="2" type="ORF">DFH08DRAFT_1086303</name>
</gene>
<dbReference type="Proteomes" id="UP001218218">
    <property type="component" value="Unassembled WGS sequence"/>
</dbReference>
<name>A0AAD6ZFD3_9AGAR</name>